<dbReference type="SMART" id="SM00732">
    <property type="entry name" value="YqgFc"/>
    <property type="match status" value="1"/>
</dbReference>
<evidence type="ECO:0000313" key="8">
    <source>
        <dbReference type="Proteomes" id="UP001296873"/>
    </source>
</evidence>
<organism evidence="7 8">
    <name type="scientific">Rhodovibrio sodomensis</name>
    <dbReference type="NCBI Taxonomy" id="1088"/>
    <lineage>
        <taxon>Bacteria</taxon>
        <taxon>Pseudomonadati</taxon>
        <taxon>Pseudomonadota</taxon>
        <taxon>Alphaproteobacteria</taxon>
        <taxon>Rhodospirillales</taxon>
        <taxon>Rhodovibrionaceae</taxon>
        <taxon>Rhodovibrio</taxon>
    </lineage>
</organism>
<sequence length="157" mass="16839">MAIVDLAALEQHLSAKARLMGLDFGDKTIGMAVSDRGRTVASPVGTIQRTKFTADARALSAAIAERSVKALVIGLPVGLNGQEGKRCQATRQFARNLIAEAGYTLPIAFWDERLSTAAVERVLSDEAEMAGHKHKQHLDQMAAAYILQGALDALRRG</sequence>
<dbReference type="RefSeq" id="WP_200339294.1">
    <property type="nucleotide sequence ID" value="NZ_NRRL01000005.1"/>
</dbReference>
<comment type="caution">
    <text evidence="7">The sequence shown here is derived from an EMBL/GenBank/DDBJ whole genome shotgun (WGS) entry which is preliminary data.</text>
</comment>
<comment type="function">
    <text evidence="5">Could be a nuclease involved in processing of the 5'-end of pre-16S rRNA.</text>
</comment>
<proteinExistence type="inferred from homology"/>
<reference evidence="7 8" key="1">
    <citation type="journal article" date="2020" name="Microorganisms">
        <title>Osmotic Adaptation and Compatible Solute Biosynthesis of Phototrophic Bacteria as Revealed from Genome Analyses.</title>
        <authorList>
            <person name="Imhoff J.F."/>
            <person name="Rahn T."/>
            <person name="Kunzel S."/>
            <person name="Keller A."/>
            <person name="Neulinger S.C."/>
        </authorList>
    </citation>
    <scope>NUCLEOTIDE SEQUENCE [LARGE SCALE GENOMIC DNA]</scope>
    <source>
        <strain evidence="7 8">DSM 9895</strain>
    </source>
</reference>
<dbReference type="PANTHER" id="PTHR33317:SF4">
    <property type="entry name" value="POLYNUCLEOTIDYL TRANSFERASE, RIBONUCLEASE H-LIKE SUPERFAMILY PROTEIN"/>
    <property type="match status" value="1"/>
</dbReference>
<dbReference type="EMBL" id="NRRL01000005">
    <property type="protein sequence ID" value="MBK1667227.1"/>
    <property type="molecule type" value="Genomic_DNA"/>
</dbReference>
<evidence type="ECO:0000259" key="6">
    <source>
        <dbReference type="SMART" id="SM00732"/>
    </source>
</evidence>
<evidence type="ECO:0000256" key="1">
    <source>
        <dbReference type="ARBA" id="ARBA00022490"/>
    </source>
</evidence>
<protein>
    <recommendedName>
        <fullName evidence="5">Putative pre-16S rRNA nuclease</fullName>
        <ecNumber evidence="5">3.1.-.-</ecNumber>
    </recommendedName>
</protein>
<evidence type="ECO:0000313" key="7">
    <source>
        <dbReference type="EMBL" id="MBK1667227.1"/>
    </source>
</evidence>
<dbReference type="InterPro" id="IPR037027">
    <property type="entry name" value="YqgF/RNaseH-like_dom_sf"/>
</dbReference>
<accession>A0ABS1D9Y5</accession>
<dbReference type="PANTHER" id="PTHR33317">
    <property type="entry name" value="POLYNUCLEOTIDYL TRANSFERASE, RIBONUCLEASE H-LIKE SUPERFAMILY PROTEIN"/>
    <property type="match status" value="1"/>
</dbReference>
<dbReference type="InterPro" id="IPR006641">
    <property type="entry name" value="YqgF/RNaseH-like_dom"/>
</dbReference>
<dbReference type="EC" id="3.1.-.-" evidence="5"/>
<keyword evidence="8" id="KW-1185">Reference proteome</keyword>
<evidence type="ECO:0000256" key="3">
    <source>
        <dbReference type="ARBA" id="ARBA00022722"/>
    </source>
</evidence>
<dbReference type="SUPFAM" id="SSF53098">
    <property type="entry name" value="Ribonuclease H-like"/>
    <property type="match status" value="1"/>
</dbReference>
<dbReference type="NCBIfam" id="TIGR00250">
    <property type="entry name" value="RNAse_H_YqgF"/>
    <property type="match status" value="1"/>
</dbReference>
<dbReference type="Pfam" id="PF03652">
    <property type="entry name" value="RuvX"/>
    <property type="match status" value="1"/>
</dbReference>
<dbReference type="InterPro" id="IPR005227">
    <property type="entry name" value="YqgF"/>
</dbReference>
<dbReference type="CDD" id="cd16964">
    <property type="entry name" value="YqgF"/>
    <property type="match status" value="1"/>
</dbReference>
<gene>
    <name evidence="7" type="ORF">CKO28_04115</name>
</gene>
<keyword evidence="1 5" id="KW-0963">Cytoplasm</keyword>
<comment type="subcellular location">
    <subcellularLocation>
        <location evidence="5">Cytoplasm</location>
    </subcellularLocation>
</comment>
<dbReference type="Gene3D" id="3.30.420.140">
    <property type="entry name" value="YqgF/RNase H-like domain"/>
    <property type="match status" value="1"/>
</dbReference>
<comment type="similarity">
    <text evidence="5">Belongs to the YqgF HJR family.</text>
</comment>
<keyword evidence="2 5" id="KW-0690">Ribosome biogenesis</keyword>
<keyword evidence="4 5" id="KW-0378">Hydrolase</keyword>
<keyword evidence="3 5" id="KW-0540">Nuclease</keyword>
<name>A0ABS1D9Y5_9PROT</name>
<dbReference type="Proteomes" id="UP001296873">
    <property type="component" value="Unassembled WGS sequence"/>
</dbReference>
<evidence type="ECO:0000256" key="4">
    <source>
        <dbReference type="ARBA" id="ARBA00022801"/>
    </source>
</evidence>
<dbReference type="InterPro" id="IPR012337">
    <property type="entry name" value="RNaseH-like_sf"/>
</dbReference>
<evidence type="ECO:0000256" key="5">
    <source>
        <dbReference type="HAMAP-Rule" id="MF_00651"/>
    </source>
</evidence>
<evidence type="ECO:0000256" key="2">
    <source>
        <dbReference type="ARBA" id="ARBA00022517"/>
    </source>
</evidence>
<feature type="domain" description="YqgF/RNase H-like" evidence="6">
    <location>
        <begin position="17"/>
        <end position="119"/>
    </location>
</feature>
<dbReference type="HAMAP" id="MF_00651">
    <property type="entry name" value="Nuclease_YqgF"/>
    <property type="match status" value="1"/>
</dbReference>